<protein>
    <recommendedName>
        <fullName evidence="4">Secreted protein</fullName>
    </recommendedName>
</protein>
<dbReference type="EMBL" id="CP012159">
    <property type="protein sequence ID" value="AKT43898.1"/>
    <property type="molecule type" value="Genomic_DNA"/>
</dbReference>
<dbReference type="Proteomes" id="UP000067626">
    <property type="component" value="Chromosome"/>
</dbReference>
<evidence type="ECO:0000313" key="3">
    <source>
        <dbReference type="Proteomes" id="UP000067626"/>
    </source>
</evidence>
<accession>A0A0K1ETD8</accession>
<dbReference type="PROSITE" id="PS51257">
    <property type="entry name" value="PROKAR_LIPOPROTEIN"/>
    <property type="match status" value="1"/>
</dbReference>
<feature type="signal peptide" evidence="1">
    <location>
        <begin position="1"/>
        <end position="23"/>
    </location>
</feature>
<feature type="chain" id="PRO_5005459985" description="Secreted protein" evidence="1">
    <location>
        <begin position="24"/>
        <end position="531"/>
    </location>
</feature>
<evidence type="ECO:0000256" key="1">
    <source>
        <dbReference type="SAM" id="SignalP"/>
    </source>
</evidence>
<keyword evidence="3" id="KW-1185">Reference proteome</keyword>
<organism evidence="2 3">
    <name type="scientific">Chondromyces crocatus</name>
    <dbReference type="NCBI Taxonomy" id="52"/>
    <lineage>
        <taxon>Bacteria</taxon>
        <taxon>Pseudomonadati</taxon>
        <taxon>Myxococcota</taxon>
        <taxon>Polyangia</taxon>
        <taxon>Polyangiales</taxon>
        <taxon>Polyangiaceae</taxon>
        <taxon>Chondromyces</taxon>
    </lineage>
</organism>
<name>A0A0K1ETD8_CHOCO</name>
<gene>
    <name evidence="2" type="ORF">CMC5_081350</name>
</gene>
<dbReference type="STRING" id="52.CMC5_081350"/>
<evidence type="ECO:0008006" key="4">
    <source>
        <dbReference type="Google" id="ProtNLM"/>
    </source>
</evidence>
<reference evidence="2 3" key="1">
    <citation type="submission" date="2015-07" db="EMBL/GenBank/DDBJ databases">
        <title>Genome analysis of myxobacterium Chondromyces crocatus Cm c5 reveals a high potential for natural compound synthesis and the genetic basis for the loss of fruiting body formation.</title>
        <authorList>
            <person name="Zaburannyi N."/>
            <person name="Bunk B."/>
            <person name="Maier J."/>
            <person name="Overmann J."/>
            <person name="Mueller R."/>
        </authorList>
    </citation>
    <scope>NUCLEOTIDE SEQUENCE [LARGE SCALE GENOMIC DNA]</scope>
    <source>
        <strain evidence="2 3">Cm c5</strain>
    </source>
</reference>
<evidence type="ECO:0000313" key="2">
    <source>
        <dbReference type="EMBL" id="AKT43898.1"/>
    </source>
</evidence>
<keyword evidence="1" id="KW-0732">Signal</keyword>
<dbReference type="KEGG" id="ccro:CMC5_081350"/>
<dbReference type="AlphaFoldDB" id="A0A0K1ETD8"/>
<proteinExistence type="predicted"/>
<sequence>MRMVGATGGLLGLGGLIGAGACAAPTAITVDIYTEVACEVEAEVSLTVSPELATLAEQAPSATSRGCLSAGRVGDVVIAPVDQNDKQLAYAVATRREAAPVEGCLETPIPADCILARRKLRFSPGEALRMRVDLRDACLGVDCPAEQTCVKGYCVSAEVSPEQCATTCDEGVLVGGEPPVRLTSDVLSTPQVVAHGERFVVAWAARGENGEAIVLRGLDPQFGLRGPEETLAAEGGALKAHRLGSTGERLGLFVMTEELRYMTLAGEGPPFAWSAQEVEGMRVLVGRGMPWSGRVYGTLLQAEPGVPAPQVVEKDWDAVEGVAPESRQFCQDDCNFMSVAWSGQAFGAAFSVEFNTPSCWWVLLPGDGEVRVDVRSPVSGVPGCVRGHLASLRSEGRWSYAYEASGARIFHARYDVYGNAIGEPTQVSRDDGLRSGHARTITTAEGAPLVFFTSGSSEVNPLFMARLDGESGAVVAPAMPVDGVFVEEDRYEVDLIGDRVAVVWLGRTEAPAVDAPADGAYVRVVAVPGGP</sequence>